<feature type="transmembrane region" description="Helical" evidence="1">
    <location>
        <begin position="44"/>
        <end position="61"/>
    </location>
</feature>
<name>A0ABZ2LFE7_9BACT</name>
<dbReference type="Proteomes" id="UP001374803">
    <property type="component" value="Chromosome"/>
</dbReference>
<sequence>MRFSDTLPYFKESVLLRFVLWFGWGFLTKVIDLHFDDKLFRRDLVLFLAVICGVSVGLAMASDGETTILYGAIIASCFLSGKIDNFAFHVSTGLVCVCLVLVQATVGIDLRPTVLAGAAFFLLTLGYVLDEKLNDRMDRPEHQKMAQSPSRLTRWTYLFLKHRCVSFVCEGTVLLLGAISFFGIVQAALFNAGYYAMYIVGKGLMDRRAPSSQRLTSSVVR</sequence>
<keyword evidence="3" id="KW-1185">Reference proteome</keyword>
<accession>A0ABZ2LFE7</accession>
<protein>
    <submittedName>
        <fullName evidence="2">Uncharacterized protein</fullName>
    </submittedName>
</protein>
<evidence type="ECO:0000313" key="3">
    <source>
        <dbReference type="Proteomes" id="UP001374803"/>
    </source>
</evidence>
<proteinExistence type="predicted"/>
<dbReference type="RefSeq" id="WP_394839174.1">
    <property type="nucleotide sequence ID" value="NZ_CP089929.1"/>
</dbReference>
<feature type="transmembrane region" description="Helical" evidence="1">
    <location>
        <begin position="86"/>
        <end position="106"/>
    </location>
</feature>
<keyword evidence="1" id="KW-0812">Transmembrane</keyword>
<organism evidence="2 3">
    <name type="scientific">Pendulispora rubella</name>
    <dbReference type="NCBI Taxonomy" id="2741070"/>
    <lineage>
        <taxon>Bacteria</taxon>
        <taxon>Pseudomonadati</taxon>
        <taxon>Myxococcota</taxon>
        <taxon>Myxococcia</taxon>
        <taxon>Myxococcales</taxon>
        <taxon>Sorangiineae</taxon>
        <taxon>Pendulisporaceae</taxon>
        <taxon>Pendulispora</taxon>
    </lineage>
</organism>
<gene>
    <name evidence="2" type="ORF">LVJ94_19995</name>
</gene>
<dbReference type="EMBL" id="CP089983">
    <property type="protein sequence ID" value="WXB09500.1"/>
    <property type="molecule type" value="Genomic_DNA"/>
</dbReference>
<keyword evidence="1" id="KW-0472">Membrane</keyword>
<feature type="transmembrane region" description="Helical" evidence="1">
    <location>
        <begin position="14"/>
        <end position="32"/>
    </location>
</feature>
<evidence type="ECO:0000256" key="1">
    <source>
        <dbReference type="SAM" id="Phobius"/>
    </source>
</evidence>
<feature type="transmembrane region" description="Helical" evidence="1">
    <location>
        <begin position="173"/>
        <end position="198"/>
    </location>
</feature>
<feature type="transmembrane region" description="Helical" evidence="1">
    <location>
        <begin position="113"/>
        <end position="129"/>
    </location>
</feature>
<evidence type="ECO:0000313" key="2">
    <source>
        <dbReference type="EMBL" id="WXB09500.1"/>
    </source>
</evidence>
<keyword evidence="1" id="KW-1133">Transmembrane helix</keyword>
<reference evidence="2" key="1">
    <citation type="submission" date="2021-12" db="EMBL/GenBank/DDBJ databases">
        <title>Discovery of the Pendulisporaceae a myxobacterial family with distinct sporulation behavior and unique specialized metabolism.</title>
        <authorList>
            <person name="Garcia R."/>
            <person name="Popoff A."/>
            <person name="Bader C.D."/>
            <person name="Loehr J."/>
            <person name="Walesch S."/>
            <person name="Walt C."/>
            <person name="Boldt J."/>
            <person name="Bunk B."/>
            <person name="Haeckl F.J.F.P.J."/>
            <person name="Gunesch A.P."/>
            <person name="Birkelbach J."/>
            <person name="Nuebel U."/>
            <person name="Pietschmann T."/>
            <person name="Bach T."/>
            <person name="Mueller R."/>
        </authorList>
    </citation>
    <scope>NUCLEOTIDE SEQUENCE</scope>
    <source>
        <strain evidence="2">MSr11367</strain>
    </source>
</reference>